<gene>
    <name evidence="4" type="ORF">IFO69_20805</name>
</gene>
<dbReference type="SUPFAM" id="SSF53807">
    <property type="entry name" value="Helical backbone' metal receptor"/>
    <property type="match status" value="1"/>
</dbReference>
<evidence type="ECO:0000313" key="4">
    <source>
        <dbReference type="EMBL" id="MBD8491206.1"/>
    </source>
</evidence>
<keyword evidence="5" id="KW-1185">Reference proteome</keyword>
<evidence type="ECO:0000256" key="2">
    <source>
        <dbReference type="SAM" id="SignalP"/>
    </source>
</evidence>
<dbReference type="Pfam" id="PF01497">
    <property type="entry name" value="Peripla_BP_2"/>
    <property type="match status" value="1"/>
</dbReference>
<feature type="signal peptide" evidence="2">
    <location>
        <begin position="1"/>
        <end position="18"/>
    </location>
</feature>
<dbReference type="PANTHER" id="PTHR30535">
    <property type="entry name" value="VITAMIN B12-BINDING PROTEIN"/>
    <property type="match status" value="1"/>
</dbReference>
<organism evidence="4 5">
    <name type="scientific">Echinicola arenosa</name>
    <dbReference type="NCBI Taxonomy" id="2774144"/>
    <lineage>
        <taxon>Bacteria</taxon>
        <taxon>Pseudomonadati</taxon>
        <taxon>Bacteroidota</taxon>
        <taxon>Cytophagia</taxon>
        <taxon>Cytophagales</taxon>
        <taxon>Cyclobacteriaceae</taxon>
        <taxon>Echinicola</taxon>
    </lineage>
</organism>
<dbReference type="PROSITE" id="PS51257">
    <property type="entry name" value="PROKAR_LIPOPROTEIN"/>
    <property type="match status" value="1"/>
</dbReference>
<feature type="chain" id="PRO_5045675856" evidence="2">
    <location>
        <begin position="19"/>
        <end position="379"/>
    </location>
</feature>
<accession>A0ABR9AQZ2</accession>
<evidence type="ECO:0000256" key="1">
    <source>
        <dbReference type="SAM" id="Coils"/>
    </source>
</evidence>
<sequence>MRKVLFYLTIIFSIAACSAPNQKASLTEELKEIPVDHAVGFKIIQGKGYKIVEVLHGFPGEHQTFRYLVKETGKAEVPESHFDAIIDSSVQKIILTSTTQIPHLDELGLSKNLIAFPNTKLISSKRIRKQIDQGDIEDLGTGAKYNIEKIIDMEPDLVVISTLGDNLKDLQLLDQANIPTVINGDYMEQHPLGRAEWIKFTGALTGKLQEATKKFDEVKQNYNALKSSVKKANLENLPTVISGNMYKDIWYAPAGNNWGAIFLKDAGADYIFKDQESLGSLQLNYEYVLEKGLNANTWISTAEFTSLDQMKNADERYTQFSSFQQGEVYTFSNTRGETGGLEYFELGYTRPDIILKDLIKIFHPGLLPNYRPYFYQKLD</sequence>
<keyword evidence="2" id="KW-0732">Signal</keyword>
<name>A0ABR9AQZ2_9BACT</name>
<evidence type="ECO:0000313" key="5">
    <source>
        <dbReference type="Proteomes" id="UP000647133"/>
    </source>
</evidence>
<proteinExistence type="predicted"/>
<evidence type="ECO:0000259" key="3">
    <source>
        <dbReference type="PROSITE" id="PS50983"/>
    </source>
</evidence>
<reference evidence="4 5" key="1">
    <citation type="submission" date="2020-09" db="EMBL/GenBank/DDBJ databases">
        <title>Echinicola sp. CAU 1574 isolated from sand of Sido Beach.</title>
        <authorList>
            <person name="Kim W."/>
        </authorList>
    </citation>
    <scope>NUCLEOTIDE SEQUENCE [LARGE SCALE GENOMIC DNA]</scope>
    <source>
        <strain evidence="4 5">CAU 1574</strain>
    </source>
</reference>
<dbReference type="Gene3D" id="3.40.50.1980">
    <property type="entry name" value="Nitrogenase molybdenum iron protein domain"/>
    <property type="match status" value="2"/>
</dbReference>
<dbReference type="PANTHER" id="PTHR30535:SF34">
    <property type="entry name" value="MOLYBDATE-BINDING PROTEIN MOLA"/>
    <property type="match status" value="1"/>
</dbReference>
<dbReference type="InterPro" id="IPR050902">
    <property type="entry name" value="ABC_Transporter_SBP"/>
</dbReference>
<feature type="domain" description="Fe/B12 periplasmic-binding" evidence="3">
    <location>
        <begin position="92"/>
        <end position="366"/>
    </location>
</feature>
<dbReference type="Proteomes" id="UP000647133">
    <property type="component" value="Unassembled WGS sequence"/>
</dbReference>
<dbReference type="PROSITE" id="PS50983">
    <property type="entry name" value="FE_B12_PBP"/>
    <property type="match status" value="1"/>
</dbReference>
<dbReference type="InterPro" id="IPR002491">
    <property type="entry name" value="ABC_transptr_periplasmic_BD"/>
</dbReference>
<protein>
    <submittedName>
        <fullName evidence="4">ABC transporter substrate-binding protein</fullName>
    </submittedName>
</protein>
<comment type="caution">
    <text evidence="4">The sequence shown here is derived from an EMBL/GenBank/DDBJ whole genome shotgun (WGS) entry which is preliminary data.</text>
</comment>
<feature type="coiled-coil region" evidence="1">
    <location>
        <begin position="208"/>
        <end position="235"/>
    </location>
</feature>
<keyword evidence="1" id="KW-0175">Coiled coil</keyword>
<dbReference type="RefSeq" id="WP_192012084.1">
    <property type="nucleotide sequence ID" value="NZ_JACYTQ010000011.1"/>
</dbReference>
<dbReference type="EMBL" id="JACYTQ010000011">
    <property type="protein sequence ID" value="MBD8491206.1"/>
    <property type="molecule type" value="Genomic_DNA"/>
</dbReference>